<dbReference type="PROSITE" id="PS51900">
    <property type="entry name" value="CB"/>
    <property type="match status" value="1"/>
</dbReference>
<comment type="function">
    <text evidence="1">Site-specific tyrosine recombinase, which acts by catalyzing the cutting and rejoining of the recombining DNA molecules.</text>
</comment>
<dbReference type="PROSITE" id="PS51898">
    <property type="entry name" value="TYR_RECOMBINASE"/>
    <property type="match status" value="1"/>
</dbReference>
<dbReference type="InterPro" id="IPR011010">
    <property type="entry name" value="DNA_brk_join_enz"/>
</dbReference>
<name>A0ABX2H2J9_9FIRM</name>
<evidence type="ECO:0000256" key="4">
    <source>
        <dbReference type="ARBA" id="ARBA00023125"/>
    </source>
</evidence>
<dbReference type="InterPro" id="IPR013762">
    <property type="entry name" value="Integrase-like_cat_sf"/>
</dbReference>
<dbReference type="InterPro" id="IPR010998">
    <property type="entry name" value="Integrase_recombinase_N"/>
</dbReference>
<dbReference type="RefSeq" id="WP_173769248.1">
    <property type="nucleotide sequence ID" value="NZ_JAAITS010000004.1"/>
</dbReference>
<dbReference type="Proteomes" id="UP001644719">
    <property type="component" value="Unassembled WGS sequence"/>
</dbReference>
<comment type="similarity">
    <text evidence="2">Belongs to the 'phage' integrase family.</text>
</comment>
<dbReference type="PANTHER" id="PTHR30349">
    <property type="entry name" value="PHAGE INTEGRASE-RELATED"/>
    <property type="match status" value="1"/>
</dbReference>
<keyword evidence="5" id="KW-0233">DNA recombination</keyword>
<dbReference type="InterPro" id="IPR044068">
    <property type="entry name" value="CB"/>
</dbReference>
<comment type="caution">
    <text evidence="9">The sequence shown here is derived from an EMBL/GenBank/DDBJ whole genome shotgun (WGS) entry which is preliminary data.</text>
</comment>
<organism evidence="9 10">
    <name type="scientific">Blautia faecis</name>
    <dbReference type="NCBI Taxonomy" id="871665"/>
    <lineage>
        <taxon>Bacteria</taxon>
        <taxon>Bacillati</taxon>
        <taxon>Bacillota</taxon>
        <taxon>Clostridia</taxon>
        <taxon>Lachnospirales</taxon>
        <taxon>Lachnospiraceae</taxon>
        <taxon>Blautia</taxon>
    </lineage>
</organism>
<dbReference type="Gene3D" id="1.10.150.130">
    <property type="match status" value="1"/>
</dbReference>
<evidence type="ECO:0000256" key="2">
    <source>
        <dbReference type="ARBA" id="ARBA00008857"/>
    </source>
</evidence>
<evidence type="ECO:0000259" key="7">
    <source>
        <dbReference type="PROSITE" id="PS51898"/>
    </source>
</evidence>
<dbReference type="InterPro" id="IPR050090">
    <property type="entry name" value="Tyrosine_recombinase_XerCD"/>
</dbReference>
<keyword evidence="4 6" id="KW-0238">DNA-binding</keyword>
<feature type="domain" description="Tyr recombinase" evidence="7">
    <location>
        <begin position="131"/>
        <end position="314"/>
    </location>
</feature>
<evidence type="ECO:0000256" key="6">
    <source>
        <dbReference type="PROSITE-ProRule" id="PRU01248"/>
    </source>
</evidence>
<evidence type="ECO:0000256" key="3">
    <source>
        <dbReference type="ARBA" id="ARBA00022908"/>
    </source>
</evidence>
<evidence type="ECO:0000256" key="5">
    <source>
        <dbReference type="ARBA" id="ARBA00023172"/>
    </source>
</evidence>
<dbReference type="CDD" id="cd00397">
    <property type="entry name" value="DNA_BRE_C"/>
    <property type="match status" value="1"/>
</dbReference>
<dbReference type="EMBL" id="JAAITS010000004">
    <property type="protein sequence ID" value="NSG84259.1"/>
    <property type="molecule type" value="Genomic_DNA"/>
</dbReference>
<dbReference type="InterPro" id="IPR002104">
    <property type="entry name" value="Integrase_catalytic"/>
</dbReference>
<dbReference type="Pfam" id="PF02899">
    <property type="entry name" value="Phage_int_SAM_1"/>
    <property type="match status" value="1"/>
</dbReference>
<evidence type="ECO:0000313" key="10">
    <source>
        <dbReference type="Proteomes" id="UP001644719"/>
    </source>
</evidence>
<evidence type="ECO:0000313" key="9">
    <source>
        <dbReference type="EMBL" id="NSG84259.1"/>
    </source>
</evidence>
<dbReference type="SUPFAM" id="SSF56349">
    <property type="entry name" value="DNA breaking-rejoining enzymes"/>
    <property type="match status" value="1"/>
</dbReference>
<reference evidence="9 10" key="1">
    <citation type="journal article" date="2020" name="Cell Host Microbe">
        <title>Functional and Genomic Variation between Human-Derived Isolates of Lachnospiraceae Reveals Inter- and Intra-Species Diversity.</title>
        <authorList>
            <person name="Sorbara M.T."/>
            <person name="Littmann E.R."/>
            <person name="Fontana E."/>
            <person name="Moody T.U."/>
            <person name="Kohout C.E."/>
            <person name="Gjonbalaj M."/>
            <person name="Eaton V."/>
            <person name="Seok R."/>
            <person name="Leiner I.M."/>
            <person name="Pamer E.G."/>
        </authorList>
    </citation>
    <scope>NUCLEOTIDE SEQUENCE [LARGE SCALE GENOMIC DNA]</scope>
    <source>
        <strain evidence="9 10">MSK.17.74</strain>
    </source>
</reference>
<keyword evidence="3" id="KW-0229">DNA integration</keyword>
<evidence type="ECO:0000259" key="8">
    <source>
        <dbReference type="PROSITE" id="PS51900"/>
    </source>
</evidence>
<sequence length="318" mass="37838">MAVERSKPILLYDAKKAKQVNPETLRLFQKYQIDMSIRDLSEKTIRGYNSDLMQWFIYMYNNQFNLSVLEAKEEDLEEYYFWRKQQGNNVNRQKRVMSSISAFYKFLRKKKLITESPMEFIDRPKQGQPVVVQTYLKKEEVQFMREKLSEYGDVQLQVYAFLSLTTMARVNAIAHLKWDQINMEERICSDVLEKEGKIVELSFSEETRDYMNELRKYREDNNIDDYGWVFKTAYTNEKQCVSNDTLNEWCKKIGNMIGHPTLHCHDWRHSYASLLKENGASLEDVSEMLNHAGTDVTKKYYIKVDHSKVRKIKDSIKI</sequence>
<evidence type="ECO:0000256" key="1">
    <source>
        <dbReference type="ARBA" id="ARBA00003283"/>
    </source>
</evidence>
<proteinExistence type="inferred from homology"/>
<dbReference type="InterPro" id="IPR004107">
    <property type="entry name" value="Integrase_SAM-like_N"/>
</dbReference>
<keyword evidence="10" id="KW-1185">Reference proteome</keyword>
<protein>
    <submittedName>
        <fullName evidence="9">Tyrosine-type recombinase/integrase</fullName>
    </submittedName>
</protein>
<accession>A0ABX2H2J9</accession>
<dbReference type="Gene3D" id="1.10.443.10">
    <property type="entry name" value="Intergrase catalytic core"/>
    <property type="match status" value="1"/>
</dbReference>
<feature type="domain" description="Core-binding (CB)" evidence="8">
    <location>
        <begin position="22"/>
        <end position="108"/>
    </location>
</feature>
<gene>
    <name evidence="9" type="ORF">G5B17_02130</name>
</gene>
<dbReference type="Pfam" id="PF00589">
    <property type="entry name" value="Phage_integrase"/>
    <property type="match status" value="1"/>
</dbReference>